<evidence type="ECO:0000256" key="1">
    <source>
        <dbReference type="ARBA" id="ARBA00001947"/>
    </source>
</evidence>
<dbReference type="Gene3D" id="3.30.830.10">
    <property type="entry name" value="Metalloenzyme, LuxS/M16 peptidase-like"/>
    <property type="match status" value="4"/>
</dbReference>
<sequence>MTHTLLRPSDALALHHDTHREVLPNGLTLLVRRDPSAPVVSIVTYVKAGYFDETDDVVGIAHVLEHMFFKGTPTRGVGQIARETKANGGYLNAHTIYDHTSYYTVLPSSGFVAGLEIQFDAYARSVIDGEELARELEVIIQEAKRKRDTSYAVAIESLYAVLHDHHRIRRWRIGEEVGLRGLSREQLVGFYRRWYRPDNTVLCIVGDVELEQVRTEVYARYATLDAGAPARDRGPQEVQLPGLRRKEWSGDIAQQHVAFGWRVPALGHADTPALDLAGIALGTGRASRLYRAVREEQLASGVTAWNYTSGDVGVFVAHTEGAAATARDAMRAMWREVQAARSDGFRHGEIMRAQRILEARWLRRLESMDGQAQYLAGWEAEGGLEAASRYYDALLTLDADAVQGAMQRHLDPAQVTMVSYRPDGASPVVESDDALRALLEAEAGLGSAVMPPSSMATPPVAHVAIAAPAIHVHLAAEQHDEVQVYRTTQGVPVLVLPRPGAPLVNLGVFQRGGAVLNDVAHEGLARIAMQSSLKGTRTRTGAQVAEAAEELGSSIGVSAGLENIGWSMSVPVRHLSAATELLGDVIQRPIFADEAIETERALALTEVTRVRDDMYRWPLRLATIGAYGAHPYARSVLGSEASLAALTADQVRAFHAQQIMRGASVIAVVGDVTPDDVAQLMQRHLGTLVHREQSALPSHAWPAESHRTIESRAKQQTAIAMLFPGPSRTEPARFAARVLSAIASGLGGRFFEQLRDKQSLAYTVQAFPLERIAGGAFGAYIATGPDREEEAREGLLLEFARFREAPPTAEELERATRYLIGAHAIAQQSGGTVMSEMVDAWLFGEGLHERHDVTDHLRRVTADDVQRLAQQYFDPARVVEGVVRGTLI</sequence>
<dbReference type="STRING" id="1379270.GEMMAAP_13400"/>
<proteinExistence type="inferred from homology"/>
<evidence type="ECO:0000313" key="6">
    <source>
        <dbReference type="EMBL" id="AMW05534.1"/>
    </source>
</evidence>
<dbReference type="OrthoDB" id="9811314at2"/>
<feature type="domain" description="Peptidase M16 N-terminal" evidence="4">
    <location>
        <begin position="499"/>
        <end position="636"/>
    </location>
</feature>
<protein>
    <recommendedName>
        <fullName evidence="8">Peptidase M16</fullName>
    </recommendedName>
</protein>
<gene>
    <name evidence="6" type="ORF">GEMMAAP_13400</name>
</gene>
<dbReference type="GO" id="GO:0004222">
    <property type="term" value="F:metalloendopeptidase activity"/>
    <property type="evidence" value="ECO:0007669"/>
    <property type="project" value="InterPro"/>
</dbReference>
<organism evidence="6 7">
    <name type="scientific">Gemmatimonas phototrophica</name>
    <dbReference type="NCBI Taxonomy" id="1379270"/>
    <lineage>
        <taxon>Bacteria</taxon>
        <taxon>Pseudomonadati</taxon>
        <taxon>Gemmatimonadota</taxon>
        <taxon>Gemmatimonadia</taxon>
        <taxon>Gemmatimonadales</taxon>
        <taxon>Gemmatimonadaceae</taxon>
        <taxon>Gemmatimonas</taxon>
    </lineage>
</organism>
<dbReference type="PANTHER" id="PTHR11851">
    <property type="entry name" value="METALLOPROTEASE"/>
    <property type="match status" value="1"/>
</dbReference>
<comment type="similarity">
    <text evidence="2 3">Belongs to the peptidase M16 family.</text>
</comment>
<accession>A0A143BM62</accession>
<dbReference type="Proteomes" id="UP000076404">
    <property type="component" value="Chromosome"/>
</dbReference>
<dbReference type="PANTHER" id="PTHR11851:SF49">
    <property type="entry name" value="MITOCHONDRIAL-PROCESSING PEPTIDASE SUBUNIT ALPHA"/>
    <property type="match status" value="1"/>
</dbReference>
<evidence type="ECO:0000256" key="3">
    <source>
        <dbReference type="RuleBase" id="RU004447"/>
    </source>
</evidence>
<dbReference type="Pfam" id="PF05193">
    <property type="entry name" value="Peptidase_M16_C"/>
    <property type="match status" value="2"/>
</dbReference>
<dbReference type="eggNOG" id="COG0612">
    <property type="taxonomic scope" value="Bacteria"/>
</dbReference>
<dbReference type="InterPro" id="IPR007863">
    <property type="entry name" value="Peptidase_M16_C"/>
</dbReference>
<feature type="domain" description="Peptidase M16 N-terminal" evidence="4">
    <location>
        <begin position="30"/>
        <end position="160"/>
    </location>
</feature>
<dbReference type="GO" id="GO:0046872">
    <property type="term" value="F:metal ion binding"/>
    <property type="evidence" value="ECO:0007669"/>
    <property type="project" value="InterPro"/>
</dbReference>
<dbReference type="KEGG" id="gph:GEMMAAP_13400"/>
<reference evidence="6 7" key="1">
    <citation type="journal article" date="2014" name="Proc. Natl. Acad. Sci. U.S.A.">
        <title>Functional type 2 photosynthetic reaction centers found in the rare bacterial phylum Gemmatimonadetes.</title>
        <authorList>
            <person name="Zeng Y."/>
            <person name="Feng F."/>
            <person name="Medova H."/>
            <person name="Dean J."/>
            <person name="Koblizek M."/>
        </authorList>
    </citation>
    <scope>NUCLEOTIDE SEQUENCE [LARGE SCALE GENOMIC DNA]</scope>
    <source>
        <strain evidence="6 7">AP64</strain>
    </source>
</reference>
<comment type="cofactor">
    <cofactor evidence="1">
        <name>Zn(2+)</name>
        <dbReference type="ChEBI" id="CHEBI:29105"/>
    </cofactor>
</comment>
<feature type="domain" description="Peptidase M16 C-terminal" evidence="5">
    <location>
        <begin position="182"/>
        <end position="357"/>
    </location>
</feature>
<name>A0A143BM62_9BACT</name>
<dbReference type="AlphaFoldDB" id="A0A143BM62"/>
<evidence type="ECO:0000259" key="5">
    <source>
        <dbReference type="Pfam" id="PF05193"/>
    </source>
</evidence>
<evidence type="ECO:0000259" key="4">
    <source>
        <dbReference type="Pfam" id="PF00675"/>
    </source>
</evidence>
<dbReference type="PROSITE" id="PS00143">
    <property type="entry name" value="INSULINASE"/>
    <property type="match status" value="1"/>
</dbReference>
<dbReference type="EMBL" id="CP011454">
    <property type="protein sequence ID" value="AMW05534.1"/>
    <property type="molecule type" value="Genomic_DNA"/>
</dbReference>
<dbReference type="Pfam" id="PF00675">
    <property type="entry name" value="Peptidase_M16"/>
    <property type="match status" value="2"/>
</dbReference>
<dbReference type="InterPro" id="IPR011249">
    <property type="entry name" value="Metalloenz_LuxS/M16"/>
</dbReference>
<evidence type="ECO:0000313" key="7">
    <source>
        <dbReference type="Proteomes" id="UP000076404"/>
    </source>
</evidence>
<dbReference type="InterPro" id="IPR050361">
    <property type="entry name" value="MPP/UQCRC_Complex"/>
</dbReference>
<evidence type="ECO:0008006" key="8">
    <source>
        <dbReference type="Google" id="ProtNLM"/>
    </source>
</evidence>
<dbReference type="InterPro" id="IPR001431">
    <property type="entry name" value="Pept_M16_Zn_BS"/>
</dbReference>
<dbReference type="InterPro" id="IPR011765">
    <property type="entry name" value="Pept_M16_N"/>
</dbReference>
<feature type="domain" description="Peptidase M16 C-terminal" evidence="5">
    <location>
        <begin position="646"/>
        <end position="817"/>
    </location>
</feature>
<reference evidence="6 7" key="2">
    <citation type="journal article" date="2016" name="Environ. Microbiol. Rep.">
        <title>Metagenomic evidence for the presence of phototrophic Gemmatimonadetes bacteria in diverse environments.</title>
        <authorList>
            <person name="Zeng Y."/>
            <person name="Baumbach J."/>
            <person name="Barbosa E.G."/>
            <person name="Azevedo V."/>
            <person name="Zhang C."/>
            <person name="Koblizek M."/>
        </authorList>
    </citation>
    <scope>NUCLEOTIDE SEQUENCE [LARGE SCALE GENOMIC DNA]</scope>
    <source>
        <strain evidence="6 7">AP64</strain>
    </source>
</reference>
<dbReference type="SUPFAM" id="SSF63411">
    <property type="entry name" value="LuxS/MPP-like metallohydrolase"/>
    <property type="match status" value="4"/>
</dbReference>
<dbReference type="GO" id="GO:0006508">
    <property type="term" value="P:proteolysis"/>
    <property type="evidence" value="ECO:0007669"/>
    <property type="project" value="InterPro"/>
</dbReference>
<keyword evidence="7" id="KW-1185">Reference proteome</keyword>
<evidence type="ECO:0000256" key="2">
    <source>
        <dbReference type="ARBA" id="ARBA00007261"/>
    </source>
</evidence>
<dbReference type="RefSeq" id="WP_026848770.1">
    <property type="nucleotide sequence ID" value="NZ_CP011454.1"/>
</dbReference>